<reference evidence="2" key="1">
    <citation type="journal article" date="2019" name="bioRxiv">
        <title>The Genome of the Zebra Mussel, Dreissena polymorpha: A Resource for Invasive Species Research.</title>
        <authorList>
            <person name="McCartney M.A."/>
            <person name="Auch B."/>
            <person name="Kono T."/>
            <person name="Mallez S."/>
            <person name="Zhang Y."/>
            <person name="Obille A."/>
            <person name="Becker A."/>
            <person name="Abrahante J.E."/>
            <person name="Garbe J."/>
            <person name="Badalamenti J.P."/>
            <person name="Herman A."/>
            <person name="Mangelson H."/>
            <person name="Liachko I."/>
            <person name="Sullivan S."/>
            <person name="Sone E.D."/>
            <person name="Koren S."/>
            <person name="Silverstein K.A.T."/>
            <person name="Beckman K.B."/>
            <person name="Gohl D.M."/>
        </authorList>
    </citation>
    <scope>NUCLEOTIDE SEQUENCE</scope>
    <source>
        <strain evidence="2">Duluth1</strain>
        <tissue evidence="2">Whole animal</tissue>
    </source>
</reference>
<accession>A0A9D4QKX9</accession>
<dbReference type="AlphaFoldDB" id="A0A9D4QKX9"/>
<feature type="transmembrane region" description="Helical" evidence="1">
    <location>
        <begin position="21"/>
        <end position="40"/>
    </location>
</feature>
<name>A0A9D4QKX9_DREPO</name>
<keyword evidence="1" id="KW-0812">Transmembrane</keyword>
<reference evidence="2" key="2">
    <citation type="submission" date="2020-11" db="EMBL/GenBank/DDBJ databases">
        <authorList>
            <person name="McCartney M.A."/>
            <person name="Auch B."/>
            <person name="Kono T."/>
            <person name="Mallez S."/>
            <person name="Becker A."/>
            <person name="Gohl D.M."/>
            <person name="Silverstein K.A.T."/>
            <person name="Koren S."/>
            <person name="Bechman K.B."/>
            <person name="Herman A."/>
            <person name="Abrahante J.E."/>
            <person name="Garbe J."/>
        </authorList>
    </citation>
    <scope>NUCLEOTIDE SEQUENCE</scope>
    <source>
        <strain evidence="2">Duluth1</strain>
        <tissue evidence="2">Whole animal</tissue>
    </source>
</reference>
<keyword evidence="3" id="KW-1185">Reference proteome</keyword>
<gene>
    <name evidence="2" type="ORF">DPMN_108401</name>
</gene>
<sequence>SKHAPEYNILQQILMGKPKRITVRILRLYMIQFSVSNVFWCMFAQGDKLQTQIKAVIG</sequence>
<evidence type="ECO:0000313" key="2">
    <source>
        <dbReference type="EMBL" id="KAH3835063.1"/>
    </source>
</evidence>
<keyword evidence="1" id="KW-1133">Transmembrane helix</keyword>
<dbReference type="Proteomes" id="UP000828390">
    <property type="component" value="Unassembled WGS sequence"/>
</dbReference>
<feature type="non-terminal residue" evidence="2">
    <location>
        <position position="1"/>
    </location>
</feature>
<comment type="caution">
    <text evidence="2">The sequence shown here is derived from an EMBL/GenBank/DDBJ whole genome shotgun (WGS) entry which is preliminary data.</text>
</comment>
<proteinExistence type="predicted"/>
<evidence type="ECO:0000256" key="1">
    <source>
        <dbReference type="SAM" id="Phobius"/>
    </source>
</evidence>
<organism evidence="2 3">
    <name type="scientific">Dreissena polymorpha</name>
    <name type="common">Zebra mussel</name>
    <name type="synonym">Mytilus polymorpha</name>
    <dbReference type="NCBI Taxonomy" id="45954"/>
    <lineage>
        <taxon>Eukaryota</taxon>
        <taxon>Metazoa</taxon>
        <taxon>Spiralia</taxon>
        <taxon>Lophotrochozoa</taxon>
        <taxon>Mollusca</taxon>
        <taxon>Bivalvia</taxon>
        <taxon>Autobranchia</taxon>
        <taxon>Heteroconchia</taxon>
        <taxon>Euheterodonta</taxon>
        <taxon>Imparidentia</taxon>
        <taxon>Neoheterodontei</taxon>
        <taxon>Myida</taxon>
        <taxon>Dreissenoidea</taxon>
        <taxon>Dreissenidae</taxon>
        <taxon>Dreissena</taxon>
    </lineage>
</organism>
<dbReference type="EMBL" id="JAIWYP010000004">
    <property type="protein sequence ID" value="KAH3835063.1"/>
    <property type="molecule type" value="Genomic_DNA"/>
</dbReference>
<evidence type="ECO:0000313" key="3">
    <source>
        <dbReference type="Proteomes" id="UP000828390"/>
    </source>
</evidence>
<keyword evidence="1" id="KW-0472">Membrane</keyword>
<protein>
    <submittedName>
        <fullName evidence="2">Uncharacterized protein</fullName>
    </submittedName>
</protein>